<keyword evidence="1 2" id="KW-0732">Signal</keyword>
<dbReference type="PROSITE" id="PS50983">
    <property type="entry name" value="FE_B12_PBP"/>
    <property type="match status" value="1"/>
</dbReference>
<evidence type="ECO:0000256" key="1">
    <source>
        <dbReference type="ARBA" id="ARBA00022729"/>
    </source>
</evidence>
<dbReference type="EMBL" id="JAVAIM010000001">
    <property type="protein sequence ID" value="MDP4575606.1"/>
    <property type="molecule type" value="Genomic_DNA"/>
</dbReference>
<feature type="signal peptide" evidence="2">
    <location>
        <begin position="1"/>
        <end position="18"/>
    </location>
</feature>
<name>A0ABT9HR24_9SPHN</name>
<dbReference type="InterPro" id="IPR050902">
    <property type="entry name" value="ABC_Transporter_SBP"/>
</dbReference>
<protein>
    <submittedName>
        <fullName evidence="4">Helical backbone metal receptor</fullName>
    </submittedName>
</protein>
<dbReference type="InterPro" id="IPR002491">
    <property type="entry name" value="ABC_transptr_periplasmic_BD"/>
</dbReference>
<dbReference type="PANTHER" id="PTHR30535">
    <property type="entry name" value="VITAMIN B12-BINDING PROTEIN"/>
    <property type="match status" value="1"/>
</dbReference>
<evidence type="ECO:0000256" key="2">
    <source>
        <dbReference type="SAM" id="SignalP"/>
    </source>
</evidence>
<evidence type="ECO:0000259" key="3">
    <source>
        <dbReference type="PROSITE" id="PS50983"/>
    </source>
</evidence>
<reference evidence="4 5" key="1">
    <citation type="submission" date="2023-08" db="EMBL/GenBank/DDBJ databases">
        <title>genomic of G39.</title>
        <authorList>
            <person name="Wang Y."/>
        </authorList>
    </citation>
    <scope>NUCLEOTIDE SEQUENCE [LARGE SCALE GENOMIC DNA]</scope>
    <source>
        <strain evidence="4 5">G39</strain>
    </source>
</reference>
<comment type="caution">
    <text evidence="4">The sequence shown here is derived from an EMBL/GenBank/DDBJ whole genome shotgun (WGS) entry which is preliminary data.</text>
</comment>
<dbReference type="RefSeq" id="WP_305932886.1">
    <property type="nucleotide sequence ID" value="NZ_JAVAIM010000001.1"/>
</dbReference>
<sequence length="270" mass="28425">MIRLLLALALLLAGCASEGPVRTPDLGGPTIVSLNPCTDAILAEVAAPGQLLAISHYSKNPRATSMEPADAARYRATGGTVEEILALDPDVVVASSFIAPATRAALEDLGVEVVTFGAASTVEESLDQVRALAQLAGDTTAGERLAARIDEALSRVNAEEQSIEAALWQPGGIVPGERALISDLLRRTGFTSYGEARGLAQADFLALEQVVADPPEVLLVAGNDNGQRHPVLDQLPGMQREIFETRLLYCGGPTIIRAAKRLAEIRRSVS</sequence>
<dbReference type="PROSITE" id="PS51257">
    <property type="entry name" value="PROKAR_LIPOPROTEIN"/>
    <property type="match status" value="1"/>
</dbReference>
<keyword evidence="5" id="KW-1185">Reference proteome</keyword>
<keyword evidence="4" id="KW-0675">Receptor</keyword>
<feature type="domain" description="Fe/B12 periplasmic-binding" evidence="3">
    <location>
        <begin position="30"/>
        <end position="270"/>
    </location>
</feature>
<gene>
    <name evidence="4" type="ORF">Q9K02_10700</name>
</gene>
<dbReference type="PANTHER" id="PTHR30535:SF34">
    <property type="entry name" value="MOLYBDATE-BINDING PROTEIN MOLA"/>
    <property type="match status" value="1"/>
</dbReference>
<organism evidence="4 5">
    <name type="scientific">Qipengyuania profundimaris</name>
    <dbReference type="NCBI Taxonomy" id="3067652"/>
    <lineage>
        <taxon>Bacteria</taxon>
        <taxon>Pseudomonadati</taxon>
        <taxon>Pseudomonadota</taxon>
        <taxon>Alphaproteobacteria</taxon>
        <taxon>Sphingomonadales</taxon>
        <taxon>Erythrobacteraceae</taxon>
        <taxon>Qipengyuania</taxon>
    </lineage>
</organism>
<dbReference type="Pfam" id="PF01497">
    <property type="entry name" value="Peripla_BP_2"/>
    <property type="match status" value="1"/>
</dbReference>
<evidence type="ECO:0000313" key="4">
    <source>
        <dbReference type="EMBL" id="MDP4575606.1"/>
    </source>
</evidence>
<proteinExistence type="predicted"/>
<dbReference type="SUPFAM" id="SSF53807">
    <property type="entry name" value="Helical backbone' metal receptor"/>
    <property type="match status" value="1"/>
</dbReference>
<dbReference type="NCBIfam" id="NF038402">
    <property type="entry name" value="TroA_like"/>
    <property type="match status" value="1"/>
</dbReference>
<accession>A0ABT9HR24</accession>
<evidence type="ECO:0000313" key="5">
    <source>
        <dbReference type="Proteomes" id="UP001240639"/>
    </source>
</evidence>
<feature type="chain" id="PRO_5045290627" evidence="2">
    <location>
        <begin position="19"/>
        <end position="270"/>
    </location>
</feature>
<dbReference type="InterPro" id="IPR054828">
    <property type="entry name" value="Vit_B12_bind_prot"/>
</dbReference>
<dbReference type="Proteomes" id="UP001240639">
    <property type="component" value="Unassembled WGS sequence"/>
</dbReference>
<dbReference type="Gene3D" id="3.40.50.1980">
    <property type="entry name" value="Nitrogenase molybdenum iron protein domain"/>
    <property type="match status" value="2"/>
</dbReference>